<evidence type="ECO:0000256" key="1">
    <source>
        <dbReference type="SAM" id="MobiDB-lite"/>
    </source>
</evidence>
<protein>
    <submittedName>
        <fullName evidence="3">Leucine-rich repeat extensin-like protein 6 isoform X2</fullName>
    </submittedName>
</protein>
<feature type="compositionally biased region" description="Pro residues" evidence="1">
    <location>
        <begin position="81"/>
        <end position="90"/>
    </location>
</feature>
<dbReference type="RefSeq" id="XP_026729567.1">
    <property type="nucleotide sequence ID" value="XM_026873766.1"/>
</dbReference>
<keyword evidence="2" id="KW-1185">Reference proteome</keyword>
<evidence type="ECO:0000313" key="3">
    <source>
        <dbReference type="RefSeq" id="XP_026729567.1"/>
    </source>
</evidence>
<reference evidence="3" key="1">
    <citation type="submission" date="2025-08" db="UniProtKB">
        <authorList>
            <consortium name="RefSeq"/>
        </authorList>
    </citation>
    <scope>IDENTIFICATION</scope>
</reference>
<proteinExistence type="predicted"/>
<feature type="compositionally biased region" description="Pro residues" evidence="1">
    <location>
        <begin position="32"/>
        <end position="58"/>
    </location>
</feature>
<feature type="compositionally biased region" description="Low complexity" evidence="1">
    <location>
        <begin position="21"/>
        <end position="31"/>
    </location>
</feature>
<evidence type="ECO:0000313" key="2">
    <source>
        <dbReference type="Proteomes" id="UP000322000"/>
    </source>
</evidence>
<dbReference type="AlphaFoldDB" id="A0A7E5VMQ9"/>
<sequence>MSVNRYFSEYTCIVSAQSPLAPASFSPAAVSPEPPPAPPPPMAPPAPPAPAHAAPPAPHTMMGDEDMMGEAWSGSVRRPPRSPSPLLPAI</sequence>
<name>A0A7E5VMQ9_TRINI</name>
<organism evidence="2 3">
    <name type="scientific">Trichoplusia ni</name>
    <name type="common">Cabbage looper</name>
    <dbReference type="NCBI Taxonomy" id="7111"/>
    <lineage>
        <taxon>Eukaryota</taxon>
        <taxon>Metazoa</taxon>
        <taxon>Ecdysozoa</taxon>
        <taxon>Arthropoda</taxon>
        <taxon>Hexapoda</taxon>
        <taxon>Insecta</taxon>
        <taxon>Pterygota</taxon>
        <taxon>Neoptera</taxon>
        <taxon>Endopterygota</taxon>
        <taxon>Lepidoptera</taxon>
        <taxon>Glossata</taxon>
        <taxon>Ditrysia</taxon>
        <taxon>Noctuoidea</taxon>
        <taxon>Noctuidae</taxon>
        <taxon>Plusiinae</taxon>
        <taxon>Trichoplusia</taxon>
    </lineage>
</organism>
<dbReference type="GeneID" id="113495157"/>
<accession>A0A7E5VMQ9</accession>
<gene>
    <name evidence="3" type="primary">LOC113495157</name>
</gene>
<feature type="region of interest" description="Disordered" evidence="1">
    <location>
        <begin position="21"/>
        <end position="90"/>
    </location>
</feature>
<dbReference type="Proteomes" id="UP000322000">
    <property type="component" value="Chromosome 6"/>
</dbReference>